<gene>
    <name evidence="5" type="ORF">LTR24_005377</name>
</gene>
<name>A0ABR0K908_9EURO</name>
<dbReference type="SUPFAM" id="SSF52096">
    <property type="entry name" value="ClpP/crotonase"/>
    <property type="match status" value="1"/>
</dbReference>
<dbReference type="PANTHER" id="PTHR43684:SF1">
    <property type="entry name" value="ENOYL-COA DELTA ISOMERASE 2"/>
    <property type="match status" value="1"/>
</dbReference>
<organism evidence="5 6">
    <name type="scientific">Lithohypha guttulata</name>
    <dbReference type="NCBI Taxonomy" id="1690604"/>
    <lineage>
        <taxon>Eukaryota</taxon>
        <taxon>Fungi</taxon>
        <taxon>Dikarya</taxon>
        <taxon>Ascomycota</taxon>
        <taxon>Pezizomycotina</taxon>
        <taxon>Eurotiomycetes</taxon>
        <taxon>Chaetothyriomycetidae</taxon>
        <taxon>Chaetothyriales</taxon>
        <taxon>Trichomeriaceae</taxon>
        <taxon>Lithohypha</taxon>
    </lineage>
</organism>
<dbReference type="EMBL" id="JAVRRG010000061">
    <property type="protein sequence ID" value="KAK5092240.1"/>
    <property type="molecule type" value="Genomic_DNA"/>
</dbReference>
<comment type="caution">
    <text evidence="5">The sequence shown here is derived from an EMBL/GenBank/DDBJ whole genome shotgun (WGS) entry which is preliminary data.</text>
</comment>
<dbReference type="InterPro" id="IPR029045">
    <property type="entry name" value="ClpP/crotonase-like_dom_sf"/>
</dbReference>
<keyword evidence="3" id="KW-0413">Isomerase</keyword>
<keyword evidence="2" id="KW-0576">Peroxisome</keyword>
<evidence type="ECO:0008006" key="7">
    <source>
        <dbReference type="Google" id="ProtNLM"/>
    </source>
</evidence>
<protein>
    <recommendedName>
        <fullName evidence="7">Enoyl-CoA hydratase</fullName>
    </recommendedName>
</protein>
<dbReference type="PANTHER" id="PTHR43684">
    <property type="match status" value="1"/>
</dbReference>
<dbReference type="InterPro" id="IPR014748">
    <property type="entry name" value="Enoyl-CoA_hydra_C"/>
</dbReference>
<feature type="region of interest" description="Disordered" evidence="4">
    <location>
        <begin position="247"/>
        <end position="271"/>
    </location>
</feature>
<proteinExistence type="predicted"/>
<accession>A0ABR0K908</accession>
<dbReference type="Gene3D" id="3.90.226.10">
    <property type="entry name" value="2-enoyl-CoA Hydratase, Chain A, domain 1"/>
    <property type="match status" value="1"/>
</dbReference>
<comment type="subcellular location">
    <subcellularLocation>
        <location evidence="1">Peroxisome</location>
    </subcellularLocation>
</comment>
<dbReference type="Gene3D" id="1.10.12.10">
    <property type="entry name" value="Lyase 2-enoyl-coa Hydratase, Chain A, domain 2"/>
    <property type="match status" value="1"/>
</dbReference>
<sequence length="271" mass="29417">MSTSSPPKLEHVAINTEEGIAIIKYNRPKSGNALNTPTLKDILAGLQWAEQNSNVRVIITTGEGKFYTAGLDLLDPVNQGPDSTISDEFIDVLSEVHKTLINTNKVTISAVNGPAPGWGTSSLGLSDLVYSTPDAIFFTPFVQWGLCAEGCSSHTFKSIMGRQKASALILAGQRMTPQELESAGLVTKVLPKEDFLEKVLDVARGAVKLPPKSLLLNKELMMRGTRDELLKANEVELQNLKEQVRGKESKDAIRGFAESQAKKKAQAKSKL</sequence>
<dbReference type="Pfam" id="PF00378">
    <property type="entry name" value="ECH_1"/>
    <property type="match status" value="1"/>
</dbReference>
<evidence type="ECO:0000313" key="6">
    <source>
        <dbReference type="Proteomes" id="UP001345013"/>
    </source>
</evidence>
<dbReference type="Proteomes" id="UP001345013">
    <property type="component" value="Unassembled WGS sequence"/>
</dbReference>
<evidence type="ECO:0000256" key="2">
    <source>
        <dbReference type="ARBA" id="ARBA00023140"/>
    </source>
</evidence>
<dbReference type="CDD" id="cd06558">
    <property type="entry name" value="crotonase-like"/>
    <property type="match status" value="1"/>
</dbReference>
<evidence type="ECO:0000256" key="3">
    <source>
        <dbReference type="ARBA" id="ARBA00023235"/>
    </source>
</evidence>
<feature type="compositionally biased region" description="Basic residues" evidence="4">
    <location>
        <begin position="262"/>
        <end position="271"/>
    </location>
</feature>
<evidence type="ECO:0000256" key="1">
    <source>
        <dbReference type="ARBA" id="ARBA00004275"/>
    </source>
</evidence>
<evidence type="ECO:0000256" key="4">
    <source>
        <dbReference type="SAM" id="MobiDB-lite"/>
    </source>
</evidence>
<keyword evidence="6" id="KW-1185">Reference proteome</keyword>
<dbReference type="InterPro" id="IPR001753">
    <property type="entry name" value="Enoyl-CoA_hydra/iso"/>
</dbReference>
<evidence type="ECO:0000313" key="5">
    <source>
        <dbReference type="EMBL" id="KAK5092240.1"/>
    </source>
</evidence>
<reference evidence="5 6" key="1">
    <citation type="submission" date="2023-08" db="EMBL/GenBank/DDBJ databases">
        <title>Black Yeasts Isolated from many extreme environments.</title>
        <authorList>
            <person name="Coleine C."/>
            <person name="Stajich J.E."/>
            <person name="Selbmann L."/>
        </authorList>
    </citation>
    <scope>NUCLEOTIDE SEQUENCE [LARGE SCALE GENOMIC DNA]</scope>
    <source>
        <strain evidence="5 6">CCFEE 5885</strain>
    </source>
</reference>
<dbReference type="InterPro" id="IPR051053">
    <property type="entry name" value="ECH/Chromodomain_protein"/>
</dbReference>